<dbReference type="CDD" id="cd02228">
    <property type="entry name" value="cupin_EutQ"/>
    <property type="match status" value="1"/>
</dbReference>
<keyword evidence="2" id="KW-1185">Reference proteome</keyword>
<dbReference type="Proteomes" id="UP001142078">
    <property type="component" value="Unassembled WGS sequence"/>
</dbReference>
<dbReference type="PANTHER" id="PTHR36169:SF1">
    <property type="entry name" value="ACETATE KINASE EUTQ"/>
    <property type="match status" value="1"/>
</dbReference>
<accession>A0A9X2MGZ1</accession>
<organism evidence="1 2">
    <name type="scientific">Anaerosalibacter massiliensis</name>
    <dbReference type="NCBI Taxonomy" id="1347392"/>
    <lineage>
        <taxon>Bacteria</taxon>
        <taxon>Bacillati</taxon>
        <taxon>Bacillota</taxon>
        <taxon>Tissierellia</taxon>
        <taxon>Tissierellales</taxon>
        <taxon>Sporanaerobacteraceae</taxon>
        <taxon>Anaerosalibacter</taxon>
    </lineage>
</organism>
<dbReference type="Pfam" id="PF06249">
    <property type="entry name" value="EutQ"/>
    <property type="match status" value="1"/>
</dbReference>
<dbReference type="InterPro" id="IPR014710">
    <property type="entry name" value="RmlC-like_jellyroll"/>
</dbReference>
<evidence type="ECO:0000313" key="2">
    <source>
        <dbReference type="Proteomes" id="UP001142078"/>
    </source>
</evidence>
<dbReference type="OrthoDB" id="3828611at2"/>
<gene>
    <name evidence="1" type="ORF">NSA23_12455</name>
</gene>
<dbReference type="Gene3D" id="2.60.120.10">
    <property type="entry name" value="Jelly Rolls"/>
    <property type="match status" value="1"/>
</dbReference>
<proteinExistence type="predicted"/>
<dbReference type="InterPro" id="IPR010424">
    <property type="entry name" value="EutQ"/>
</dbReference>
<reference evidence="1" key="1">
    <citation type="submission" date="2022-07" db="EMBL/GenBank/DDBJ databases">
        <title>Enhanced cultured diversity of the mouse gut microbiota enables custom-made synthetic communities.</title>
        <authorList>
            <person name="Afrizal A."/>
        </authorList>
    </citation>
    <scope>NUCLEOTIDE SEQUENCE</scope>
    <source>
        <strain evidence="1">DSM 29482</strain>
    </source>
</reference>
<evidence type="ECO:0000313" key="1">
    <source>
        <dbReference type="EMBL" id="MCR2044917.1"/>
    </source>
</evidence>
<protein>
    <submittedName>
        <fullName evidence="1">Cupin domain-containing protein</fullName>
    </submittedName>
</protein>
<comment type="caution">
    <text evidence="1">The sequence shown here is derived from an EMBL/GenBank/DDBJ whole genome shotgun (WGS) entry which is preliminary data.</text>
</comment>
<dbReference type="PANTHER" id="PTHR36169">
    <property type="entry name" value="ETHANOLAMINE UTILIZATION PROTEIN EUTQ"/>
    <property type="match status" value="1"/>
</dbReference>
<name>A0A9X2MGZ1_9FIRM</name>
<dbReference type="SUPFAM" id="SSF51182">
    <property type="entry name" value="RmlC-like cupins"/>
    <property type="match status" value="1"/>
</dbReference>
<dbReference type="AlphaFoldDB" id="A0A9X2MGZ1"/>
<sequence length="220" mass="24611">MKKLICAEDVEVAQKQGQKVFYIDCDTIVTPLAKDAAKIYEIEFSTKSQDCDLKNPCEMKSSELAKDFEGGIDSDMIYKVFKTMMNKGLLNEILDLFSDKPYVAESDCGGLKVVRGNSVKFDTFDTGSPNDKVFYQELINKDDSSISAGFLTIDDSSFNRNLTYEEIDYVIEGTLTIMINGKTFTAYPGDVIYVPSGSRVVWGSPDKVKLFYITYPSNKA</sequence>
<dbReference type="RefSeq" id="WP_042678837.1">
    <property type="nucleotide sequence ID" value="NZ_CABKTM010000008.1"/>
</dbReference>
<dbReference type="EMBL" id="JANJZL010000009">
    <property type="protein sequence ID" value="MCR2044917.1"/>
    <property type="molecule type" value="Genomic_DNA"/>
</dbReference>
<dbReference type="InterPro" id="IPR011051">
    <property type="entry name" value="RmlC_Cupin_sf"/>
</dbReference>